<dbReference type="AlphaFoldDB" id="A0A017H476"/>
<evidence type="ECO:0000256" key="3">
    <source>
        <dbReference type="ARBA" id="ARBA00022475"/>
    </source>
</evidence>
<protein>
    <submittedName>
        <fullName evidence="9">Small mechanosensitive ion channel protein MscS</fullName>
    </submittedName>
</protein>
<dbReference type="Gene3D" id="1.10.287.1260">
    <property type="match status" value="1"/>
</dbReference>
<comment type="caution">
    <text evidence="9">The sequence shown here is derived from an EMBL/GenBank/DDBJ whole genome shotgun (WGS) entry which is preliminary data.</text>
</comment>
<feature type="domain" description="Mechanosensitive ion channel MscS" evidence="7">
    <location>
        <begin position="106"/>
        <end position="172"/>
    </location>
</feature>
<dbReference type="PANTHER" id="PTHR30221">
    <property type="entry name" value="SMALL-CONDUCTANCE MECHANOSENSITIVE CHANNEL"/>
    <property type="match status" value="1"/>
</dbReference>
<evidence type="ECO:0000259" key="8">
    <source>
        <dbReference type="Pfam" id="PF21082"/>
    </source>
</evidence>
<dbReference type="InterPro" id="IPR049278">
    <property type="entry name" value="MS_channel_C"/>
</dbReference>
<evidence type="ECO:0000259" key="7">
    <source>
        <dbReference type="Pfam" id="PF00924"/>
    </source>
</evidence>
<reference evidence="9 10" key="1">
    <citation type="submission" date="2013-08" db="EMBL/GenBank/DDBJ databases">
        <title>An opportunistic ruminal bacterium that causes liver abscesses in cattle.</title>
        <authorList>
            <person name="Benahmed F.H."/>
            <person name="Rasmussen M."/>
            <person name="Harbottle H."/>
            <person name="Soppet D."/>
            <person name="Nagaraja T.G."/>
            <person name="Davidson M."/>
        </authorList>
    </citation>
    <scope>NUCLEOTIDE SEQUENCE [LARGE SCALE GENOMIC DNA]</scope>
    <source>
        <strain evidence="9 10">B35</strain>
    </source>
</reference>
<sequence length="271" mass="30606">MNQIFLELTKMLTDLLPYLFLKGVGLLALIIIFPKIVKYFIHFLDKIMVKRGFEELLISFVESLVSTLGYIILFFSAVGILGVKATSLMAVLGTAGLAVGLALQGSLANLAGGVLILFFKQFTKGDYIATAAGQEGTVQSIRILYTTLVTVNNQVVIIPNSQLANGYIINYSTNPERRLDLTYSASYEDKVDEVIAVLQEIAESHPKVLKDKPISIRLKKQNASSLDYMFRVWTLQEDYWDTMFDFNEIVRKEFYKRGIQIPYNKLDIYTK</sequence>
<dbReference type="InterPro" id="IPR045275">
    <property type="entry name" value="MscS_archaea/bacteria_type"/>
</dbReference>
<dbReference type="Proteomes" id="UP000031184">
    <property type="component" value="Unassembled WGS sequence"/>
</dbReference>
<dbReference type="Pfam" id="PF21082">
    <property type="entry name" value="MS_channel_3rd"/>
    <property type="match status" value="1"/>
</dbReference>
<organism evidence="9 10">
    <name type="scientific">Fusobacterium necrophorum subsp. funduliforme B35</name>
    <dbReference type="NCBI Taxonomy" id="1226633"/>
    <lineage>
        <taxon>Bacteria</taxon>
        <taxon>Fusobacteriati</taxon>
        <taxon>Fusobacteriota</taxon>
        <taxon>Fusobacteriia</taxon>
        <taxon>Fusobacteriales</taxon>
        <taxon>Fusobacteriaceae</taxon>
        <taxon>Fusobacterium</taxon>
    </lineage>
</organism>
<evidence type="ECO:0000256" key="1">
    <source>
        <dbReference type="ARBA" id="ARBA00004651"/>
    </source>
</evidence>
<dbReference type="InterPro" id="IPR006685">
    <property type="entry name" value="MscS_channel_2nd"/>
</dbReference>
<dbReference type="SUPFAM" id="SSF82861">
    <property type="entry name" value="Mechanosensitive channel protein MscS (YggB), transmembrane region"/>
    <property type="match status" value="1"/>
</dbReference>
<dbReference type="PANTHER" id="PTHR30221:SF1">
    <property type="entry name" value="SMALL-CONDUCTANCE MECHANOSENSITIVE CHANNEL"/>
    <property type="match status" value="1"/>
</dbReference>
<comment type="subcellular location">
    <subcellularLocation>
        <location evidence="1">Cell membrane</location>
        <topology evidence="1">Multi-pass membrane protein</topology>
    </subcellularLocation>
</comment>
<keyword evidence="5" id="KW-1133">Transmembrane helix</keyword>
<gene>
    <name evidence="9" type="ORF">C095_01410</name>
</gene>
<keyword evidence="6" id="KW-0472">Membrane</keyword>
<evidence type="ECO:0000256" key="6">
    <source>
        <dbReference type="ARBA" id="ARBA00023136"/>
    </source>
</evidence>
<dbReference type="InterPro" id="IPR010920">
    <property type="entry name" value="LSM_dom_sf"/>
</dbReference>
<evidence type="ECO:0000256" key="4">
    <source>
        <dbReference type="ARBA" id="ARBA00022692"/>
    </source>
</evidence>
<keyword evidence="3" id="KW-1003">Cell membrane</keyword>
<feature type="domain" description="Mechanosensitive ion channel MscS C-terminal" evidence="8">
    <location>
        <begin position="186"/>
        <end position="261"/>
    </location>
</feature>
<dbReference type="InterPro" id="IPR023408">
    <property type="entry name" value="MscS_beta-dom_sf"/>
</dbReference>
<proteinExistence type="inferred from homology"/>
<dbReference type="PATRIC" id="fig|1226633.4.peg.282"/>
<dbReference type="Gene3D" id="2.30.30.60">
    <property type="match status" value="1"/>
</dbReference>
<dbReference type="SUPFAM" id="SSF82689">
    <property type="entry name" value="Mechanosensitive channel protein MscS (YggB), C-terminal domain"/>
    <property type="match status" value="1"/>
</dbReference>
<dbReference type="OrthoDB" id="9809206at2"/>
<dbReference type="Gene3D" id="3.30.70.100">
    <property type="match status" value="1"/>
</dbReference>
<dbReference type="InterPro" id="IPR011014">
    <property type="entry name" value="MscS_channel_TM-2"/>
</dbReference>
<dbReference type="GeneID" id="75076711"/>
<evidence type="ECO:0000313" key="9">
    <source>
        <dbReference type="EMBL" id="KID50090.1"/>
    </source>
</evidence>
<keyword evidence="4" id="KW-0812">Transmembrane</keyword>
<dbReference type="GO" id="GO:0005886">
    <property type="term" value="C:plasma membrane"/>
    <property type="evidence" value="ECO:0007669"/>
    <property type="project" value="UniProtKB-SubCell"/>
</dbReference>
<name>A0A017H476_9FUSO</name>
<comment type="similarity">
    <text evidence="2">Belongs to the MscS (TC 1.A.23) family.</text>
</comment>
<dbReference type="GO" id="GO:0008381">
    <property type="term" value="F:mechanosensitive monoatomic ion channel activity"/>
    <property type="evidence" value="ECO:0007669"/>
    <property type="project" value="InterPro"/>
</dbReference>
<accession>A0A017H476</accession>
<dbReference type="SUPFAM" id="SSF50182">
    <property type="entry name" value="Sm-like ribonucleoproteins"/>
    <property type="match status" value="1"/>
</dbReference>
<evidence type="ECO:0000313" key="10">
    <source>
        <dbReference type="Proteomes" id="UP000031184"/>
    </source>
</evidence>
<evidence type="ECO:0000256" key="5">
    <source>
        <dbReference type="ARBA" id="ARBA00022989"/>
    </source>
</evidence>
<dbReference type="Pfam" id="PF00924">
    <property type="entry name" value="MS_channel_2nd"/>
    <property type="match status" value="1"/>
</dbReference>
<dbReference type="EMBL" id="AUZI01000008">
    <property type="protein sequence ID" value="KID50090.1"/>
    <property type="molecule type" value="Genomic_DNA"/>
</dbReference>
<evidence type="ECO:0000256" key="2">
    <source>
        <dbReference type="ARBA" id="ARBA00008017"/>
    </source>
</evidence>
<dbReference type="InterPro" id="IPR011066">
    <property type="entry name" value="MscS_channel_C_sf"/>
</dbReference>
<dbReference type="RefSeq" id="WP_005956133.1">
    <property type="nucleotide sequence ID" value="NZ_AOJP01000008.1"/>
</dbReference>